<reference evidence="1 2" key="1">
    <citation type="submission" date="2019-03" db="EMBL/GenBank/DDBJ databases">
        <authorList>
            <person name="Nijsse B."/>
        </authorList>
    </citation>
    <scope>NUCLEOTIDE SEQUENCE [LARGE SCALE GENOMIC DNA]</scope>
    <source>
        <strain evidence="1">Desulfoluna butyratoxydans MSL71</strain>
    </source>
</reference>
<dbReference type="RefSeq" id="WP_180137176.1">
    <property type="nucleotide sequence ID" value="NZ_CAADHO010000001.1"/>
</dbReference>
<evidence type="ECO:0000313" key="1">
    <source>
        <dbReference type="EMBL" id="VFQ42979.1"/>
    </source>
</evidence>
<gene>
    <name evidence="1" type="ORF">MSL71_6010</name>
</gene>
<accession>A0A4U8YJ10</accession>
<proteinExistence type="predicted"/>
<dbReference type="AlphaFoldDB" id="A0A4U8YJ10"/>
<evidence type="ECO:0000313" key="2">
    <source>
        <dbReference type="Proteomes" id="UP000507962"/>
    </source>
</evidence>
<organism evidence="1 2">
    <name type="scientific">Desulfoluna butyratoxydans</name>
    <dbReference type="NCBI Taxonomy" id="231438"/>
    <lineage>
        <taxon>Bacteria</taxon>
        <taxon>Pseudomonadati</taxon>
        <taxon>Thermodesulfobacteriota</taxon>
        <taxon>Desulfobacteria</taxon>
        <taxon>Desulfobacterales</taxon>
        <taxon>Desulfolunaceae</taxon>
        <taxon>Desulfoluna</taxon>
    </lineage>
</organism>
<dbReference type="EMBL" id="CAADHO010000001">
    <property type="protein sequence ID" value="VFQ42979.1"/>
    <property type="molecule type" value="Genomic_DNA"/>
</dbReference>
<protein>
    <submittedName>
        <fullName evidence="1">Uncharacterized protein</fullName>
    </submittedName>
</protein>
<name>A0A4U8YJ10_9BACT</name>
<dbReference type="Proteomes" id="UP000507962">
    <property type="component" value="Unassembled WGS sequence"/>
</dbReference>
<keyword evidence="2" id="KW-1185">Reference proteome</keyword>
<sequence>MNDIQQTNTFILRLYLATVDEPIFVSLHKEEKDRFTSTLLQFGEGVETEGFFVSDTVDGKTIAINLSNIQAVNVLWEPATSDKDQALSDGPITIFLRNRKDPMESYTDSPDELHEFFSSLDLGPDVSGFFAGFLNSEGEELLFNTKELLFMEAPTCVVDEGWEMIKAESGMDD</sequence>